<dbReference type="Pfam" id="PF01161">
    <property type="entry name" value="PBP"/>
    <property type="match status" value="1"/>
</dbReference>
<accession>A0A507QXV3</accession>
<proteinExistence type="predicted"/>
<dbReference type="PANTHER" id="PTHR11362">
    <property type="entry name" value="PHOSPHATIDYLETHANOLAMINE-BINDING PROTEIN"/>
    <property type="match status" value="1"/>
</dbReference>
<evidence type="ECO:0000313" key="2">
    <source>
        <dbReference type="Proteomes" id="UP000319663"/>
    </source>
</evidence>
<dbReference type="GO" id="GO:0030162">
    <property type="term" value="P:regulation of proteolysis"/>
    <property type="evidence" value="ECO:0007669"/>
    <property type="project" value="TreeGrafter"/>
</dbReference>
<name>A0A507QXV3_MONPU</name>
<dbReference type="SUPFAM" id="SSF49777">
    <property type="entry name" value="PEBP-like"/>
    <property type="match status" value="1"/>
</dbReference>
<dbReference type="GO" id="GO:0005543">
    <property type="term" value="F:phospholipid binding"/>
    <property type="evidence" value="ECO:0007669"/>
    <property type="project" value="TreeGrafter"/>
</dbReference>
<dbReference type="AlphaFoldDB" id="A0A507QXV3"/>
<evidence type="ECO:0008006" key="3">
    <source>
        <dbReference type="Google" id="ProtNLM"/>
    </source>
</evidence>
<dbReference type="STRING" id="5098.A0A507QXV3"/>
<dbReference type="InterPro" id="IPR036610">
    <property type="entry name" value="PEBP-like_sf"/>
</dbReference>
<dbReference type="GO" id="GO:0030414">
    <property type="term" value="F:peptidase inhibitor activity"/>
    <property type="evidence" value="ECO:0007669"/>
    <property type="project" value="TreeGrafter"/>
</dbReference>
<organism evidence="1 2">
    <name type="scientific">Monascus purpureus</name>
    <name type="common">Red mold</name>
    <name type="synonym">Monascus anka</name>
    <dbReference type="NCBI Taxonomy" id="5098"/>
    <lineage>
        <taxon>Eukaryota</taxon>
        <taxon>Fungi</taxon>
        <taxon>Dikarya</taxon>
        <taxon>Ascomycota</taxon>
        <taxon>Pezizomycotina</taxon>
        <taxon>Eurotiomycetes</taxon>
        <taxon>Eurotiomycetidae</taxon>
        <taxon>Eurotiales</taxon>
        <taxon>Aspergillaceae</taxon>
        <taxon>Monascus</taxon>
    </lineage>
</organism>
<dbReference type="InterPro" id="IPR008914">
    <property type="entry name" value="PEBP"/>
</dbReference>
<dbReference type="EMBL" id="VIFY01000056">
    <property type="protein sequence ID" value="TQB72805.1"/>
    <property type="molecule type" value="Genomic_DNA"/>
</dbReference>
<evidence type="ECO:0000313" key="1">
    <source>
        <dbReference type="EMBL" id="TQB72805.1"/>
    </source>
</evidence>
<gene>
    <name evidence="1" type="ORF">MPDQ_006448</name>
</gene>
<dbReference type="Gene3D" id="3.90.280.10">
    <property type="entry name" value="PEBP-like"/>
    <property type="match status" value="1"/>
</dbReference>
<dbReference type="CDD" id="cd00866">
    <property type="entry name" value="PEBP_euk"/>
    <property type="match status" value="1"/>
</dbReference>
<protein>
    <recommendedName>
        <fullName evidence="3">Phosphatidylethanolamine-binding protein 4</fullName>
    </recommendedName>
</protein>
<reference evidence="1 2" key="1">
    <citation type="submission" date="2019-06" db="EMBL/GenBank/DDBJ databases">
        <title>Wine fermentation using esterase from Monascus purpureus.</title>
        <authorList>
            <person name="Geng C."/>
            <person name="Zhang Y."/>
        </authorList>
    </citation>
    <scope>NUCLEOTIDE SEQUENCE [LARGE SCALE GENOMIC DNA]</scope>
    <source>
        <strain evidence="1">HQ1</strain>
    </source>
</reference>
<dbReference type="GO" id="GO:0046578">
    <property type="term" value="P:regulation of Ras protein signal transduction"/>
    <property type="evidence" value="ECO:0007669"/>
    <property type="project" value="TreeGrafter"/>
</dbReference>
<comment type="caution">
    <text evidence="1">The sequence shown here is derived from an EMBL/GenBank/DDBJ whole genome shotgun (WGS) entry which is preliminary data.</text>
</comment>
<dbReference type="PANTHER" id="PTHR11362:SF148">
    <property type="entry name" value="CARBOXYPEPTIDASE Y INHIBITOR"/>
    <property type="match status" value="1"/>
</dbReference>
<dbReference type="Proteomes" id="UP000319663">
    <property type="component" value="Unassembled WGS sequence"/>
</dbReference>
<sequence length="240" mass="26222">MATTITTTTTTITTTTDTLQKHQIIGDILAPGTKIPYNLQIKWPSATLCKPGQAIHRDATQPCPEVWVDPPPENPGKAGTFVLLMVDPDLTRRHDTTFGQVRHWLAVRASVDSFGRVKDLDDTISPYVGPAPLPVPHLPGSPHPSRYTFILCRHKDSAPNPALHIDPDSLRDEFEGQPGELGKASQDMIDRMRFNTQRFIERNGLEVVGATFMFVEGNLKSGVANLGLAAQGIGDKIVGK</sequence>
<dbReference type="InterPro" id="IPR035810">
    <property type="entry name" value="PEBP_euk"/>
</dbReference>
<keyword evidence="2" id="KW-1185">Reference proteome</keyword>
<dbReference type="OrthoDB" id="2506647at2759"/>